<organism evidence="3 4">
    <name type="scientific">Pristionchus mayeri</name>
    <dbReference type="NCBI Taxonomy" id="1317129"/>
    <lineage>
        <taxon>Eukaryota</taxon>
        <taxon>Metazoa</taxon>
        <taxon>Ecdysozoa</taxon>
        <taxon>Nematoda</taxon>
        <taxon>Chromadorea</taxon>
        <taxon>Rhabditida</taxon>
        <taxon>Rhabditina</taxon>
        <taxon>Diplogasteromorpha</taxon>
        <taxon>Diplogasteroidea</taxon>
        <taxon>Neodiplogasteridae</taxon>
        <taxon>Pristionchus</taxon>
    </lineage>
</organism>
<sequence length="127" mass="14194">MSIEIFLPLDLEQYLLLGERIVFALSSLLNISALYCLIRATPPQHTSIKSYLLIIQATVVLTDVYFCVLFEPFPVLQVFAGYCVGILCALFQPTIVVVIGSMGASILLCVFHRHQSIVMRGPWVFSK</sequence>
<evidence type="ECO:0000313" key="4">
    <source>
        <dbReference type="Proteomes" id="UP001328107"/>
    </source>
</evidence>
<dbReference type="Proteomes" id="UP001328107">
    <property type="component" value="Unassembled WGS sequence"/>
</dbReference>
<feature type="transmembrane region" description="Helical" evidence="1">
    <location>
        <begin position="20"/>
        <end position="38"/>
    </location>
</feature>
<name>A0AAN5CK37_9BILA</name>
<dbReference type="PANTHER" id="PTHR37971:SF1">
    <property type="entry name" value="ANTIBACTERIAL FACTOR-RELATED PEPTIDE 1-RELATED"/>
    <property type="match status" value="1"/>
</dbReference>
<evidence type="ECO:0000313" key="2">
    <source>
        <dbReference type="EMBL" id="GMR45819.1"/>
    </source>
</evidence>
<dbReference type="PANTHER" id="PTHR37971">
    <property type="entry name" value="ANTIBACTERIAL FACTOR-RELATED PEPTIDE 1-RELATED"/>
    <property type="match status" value="1"/>
</dbReference>
<evidence type="ECO:0000313" key="3">
    <source>
        <dbReference type="EMBL" id="GMR45820.1"/>
    </source>
</evidence>
<reference evidence="4" key="1">
    <citation type="submission" date="2022-10" db="EMBL/GenBank/DDBJ databases">
        <title>Genome assembly of Pristionchus species.</title>
        <authorList>
            <person name="Yoshida K."/>
            <person name="Sommer R.J."/>
        </authorList>
    </citation>
    <scope>NUCLEOTIDE SEQUENCE [LARGE SCALE GENOMIC DNA]</scope>
    <source>
        <strain evidence="4">RS5460</strain>
    </source>
</reference>
<dbReference type="AlphaFoldDB" id="A0AAN5CK37"/>
<evidence type="ECO:0008006" key="5">
    <source>
        <dbReference type="Google" id="ProtNLM"/>
    </source>
</evidence>
<evidence type="ECO:0000256" key="1">
    <source>
        <dbReference type="SAM" id="Phobius"/>
    </source>
</evidence>
<dbReference type="EMBL" id="BTRK01000004">
    <property type="protein sequence ID" value="GMR45819.1"/>
    <property type="molecule type" value="Genomic_DNA"/>
</dbReference>
<protein>
    <recommendedName>
        <fullName evidence="5">G protein-coupled receptor</fullName>
    </recommendedName>
</protein>
<dbReference type="GO" id="GO:0098542">
    <property type="term" value="P:defense response to other organism"/>
    <property type="evidence" value="ECO:0007669"/>
    <property type="project" value="InterPro"/>
</dbReference>
<keyword evidence="1" id="KW-0472">Membrane</keyword>
<comment type="caution">
    <text evidence="3">The sequence shown here is derived from an EMBL/GenBank/DDBJ whole genome shotgun (WGS) entry which is preliminary data.</text>
</comment>
<feature type="non-terminal residue" evidence="3">
    <location>
        <position position="127"/>
    </location>
</feature>
<keyword evidence="1" id="KW-1133">Transmembrane helix</keyword>
<accession>A0AAN5CK37</accession>
<dbReference type="InterPro" id="IPR031770">
    <property type="entry name" value="Abf-1/2"/>
</dbReference>
<dbReference type="InterPro" id="IPR019422">
    <property type="entry name" value="7TM_GPCR_serpentine_rcpt_Srh"/>
</dbReference>
<proteinExistence type="predicted"/>
<dbReference type="Pfam" id="PF10318">
    <property type="entry name" value="7TM_GPCR_Srh"/>
    <property type="match status" value="1"/>
</dbReference>
<gene>
    <name evidence="2" type="ORF">PMAYCL1PPCAC_16014</name>
    <name evidence="3" type="ORF">PMAYCL1PPCAC_16015</name>
</gene>
<feature type="transmembrane region" description="Helical" evidence="1">
    <location>
        <begin position="79"/>
        <end position="111"/>
    </location>
</feature>
<feature type="transmembrane region" description="Helical" evidence="1">
    <location>
        <begin position="50"/>
        <end position="73"/>
    </location>
</feature>
<dbReference type="EMBL" id="BTRK01000004">
    <property type="protein sequence ID" value="GMR45820.1"/>
    <property type="molecule type" value="Genomic_DNA"/>
</dbReference>
<keyword evidence="1" id="KW-0812">Transmembrane</keyword>
<keyword evidence="4" id="KW-1185">Reference proteome</keyword>
<reference evidence="3" key="2">
    <citation type="submission" date="2023-06" db="EMBL/GenBank/DDBJ databases">
        <title>Genome assembly of Pristionchus species.</title>
        <authorList>
            <person name="Yoshida K."/>
            <person name="Sommer R.J."/>
        </authorList>
    </citation>
    <scope>NUCLEOTIDE SEQUENCE</scope>
    <source>
        <strain evidence="3">RS5460</strain>
    </source>
</reference>